<name>A0ABR1CIW0_NECAM</name>
<proteinExistence type="predicted"/>
<reference evidence="1 2" key="1">
    <citation type="submission" date="2023-08" db="EMBL/GenBank/DDBJ databases">
        <title>A Necator americanus chromosomal reference genome.</title>
        <authorList>
            <person name="Ilik V."/>
            <person name="Petrzelkova K.J."/>
            <person name="Pardy F."/>
            <person name="Fuh T."/>
            <person name="Niatou-Singa F.S."/>
            <person name="Gouil Q."/>
            <person name="Baker L."/>
            <person name="Ritchie M.E."/>
            <person name="Jex A.R."/>
            <person name="Gazzola D."/>
            <person name="Li H."/>
            <person name="Toshio Fujiwara R."/>
            <person name="Zhan B."/>
            <person name="Aroian R.V."/>
            <person name="Pafco B."/>
            <person name="Schwarz E.M."/>
        </authorList>
    </citation>
    <scope>NUCLEOTIDE SEQUENCE [LARGE SCALE GENOMIC DNA]</scope>
    <source>
        <strain evidence="1 2">Aroian</strain>
        <tissue evidence="1">Whole animal</tissue>
    </source>
</reference>
<evidence type="ECO:0000313" key="1">
    <source>
        <dbReference type="EMBL" id="KAK6737400.1"/>
    </source>
</evidence>
<comment type="caution">
    <text evidence="1">The sequence shown here is derived from an EMBL/GenBank/DDBJ whole genome shotgun (WGS) entry which is preliminary data.</text>
</comment>
<keyword evidence="2" id="KW-1185">Reference proteome</keyword>
<organism evidence="1 2">
    <name type="scientific">Necator americanus</name>
    <name type="common">Human hookworm</name>
    <dbReference type="NCBI Taxonomy" id="51031"/>
    <lineage>
        <taxon>Eukaryota</taxon>
        <taxon>Metazoa</taxon>
        <taxon>Ecdysozoa</taxon>
        <taxon>Nematoda</taxon>
        <taxon>Chromadorea</taxon>
        <taxon>Rhabditida</taxon>
        <taxon>Rhabditina</taxon>
        <taxon>Rhabditomorpha</taxon>
        <taxon>Strongyloidea</taxon>
        <taxon>Ancylostomatidae</taxon>
        <taxon>Bunostominae</taxon>
        <taxon>Necator</taxon>
    </lineage>
</organism>
<protein>
    <submittedName>
        <fullName evidence="1">Uncharacterized protein</fullName>
    </submittedName>
</protein>
<dbReference type="EMBL" id="JAVFWL010000002">
    <property type="protein sequence ID" value="KAK6737400.1"/>
    <property type="molecule type" value="Genomic_DNA"/>
</dbReference>
<sequence>MHFVEQDIRVEDVAGWKEKENDVAKHLILKYMRRTDEDSAAEVERADAISEGLTKRSTPHILTTLSSSVLVFEIFVNYGRVNTTQCSSYAAAFEELRWSKAVRIEGGPLLAPFLAADRDGHTSILTAVSTAPLRAQPLAARFVAAYHESEAVRISGGVSIYGVVCYGDEGSSAYLSLHHCKQPPPVLYDTIYCNSPPLAPPPPCDSSKINLDCSDRQ</sequence>
<accession>A0ABR1CIW0</accession>
<dbReference type="Proteomes" id="UP001303046">
    <property type="component" value="Unassembled WGS sequence"/>
</dbReference>
<gene>
    <name evidence="1" type="primary">Necator_chrII.g7648</name>
    <name evidence="1" type="ORF">RB195_019854</name>
</gene>
<evidence type="ECO:0000313" key="2">
    <source>
        <dbReference type="Proteomes" id="UP001303046"/>
    </source>
</evidence>